<evidence type="ECO:0000313" key="1">
    <source>
        <dbReference type="EMBL" id="RKG71681.1"/>
    </source>
</evidence>
<proteinExistence type="predicted"/>
<dbReference type="InterPro" id="IPR011750">
    <property type="entry name" value="Gmx_para_CXXCG"/>
</dbReference>
<dbReference type="AlphaFoldDB" id="A0A3A8I0G4"/>
<dbReference type="Pfam" id="PF09535">
    <property type="entry name" value="Gmx_para_CXXCG"/>
    <property type="match status" value="1"/>
</dbReference>
<dbReference type="Proteomes" id="UP000268094">
    <property type="component" value="Unassembled WGS sequence"/>
</dbReference>
<reference evidence="2" key="1">
    <citation type="submission" date="2018-09" db="EMBL/GenBank/DDBJ databases">
        <authorList>
            <person name="Livingstone P.G."/>
            <person name="Whitworth D.E."/>
        </authorList>
    </citation>
    <scope>NUCLEOTIDE SEQUENCE [LARGE SCALE GENOMIC DNA]</scope>
    <source>
        <strain evidence="2">CA054A</strain>
    </source>
</reference>
<protein>
    <submittedName>
        <fullName evidence="1">Uncharacterized protein</fullName>
    </submittedName>
</protein>
<organism evidence="1 2">
    <name type="scientific">Corallococcus terminator</name>
    <dbReference type="NCBI Taxonomy" id="2316733"/>
    <lineage>
        <taxon>Bacteria</taxon>
        <taxon>Pseudomonadati</taxon>
        <taxon>Myxococcota</taxon>
        <taxon>Myxococcia</taxon>
        <taxon>Myxococcales</taxon>
        <taxon>Cystobacterineae</taxon>
        <taxon>Myxococcaceae</taxon>
        <taxon>Corallococcus</taxon>
    </lineage>
</organism>
<name>A0A3A8I0G4_9BACT</name>
<comment type="caution">
    <text evidence="1">The sequence shown here is derived from an EMBL/GenBank/DDBJ whole genome shotgun (WGS) entry which is preliminary data.</text>
</comment>
<gene>
    <name evidence="1" type="ORF">D7V88_39185</name>
</gene>
<dbReference type="RefSeq" id="WP_120545626.1">
    <property type="nucleotide sequence ID" value="NZ_RAVZ01000513.1"/>
</dbReference>
<evidence type="ECO:0000313" key="2">
    <source>
        <dbReference type="Proteomes" id="UP000268094"/>
    </source>
</evidence>
<sequence length="256" mass="27914">MSWDPSFPTVLFAETSGGRMKYFRLHPAEGPRFTGFIDGVHRWGLPGGLCPVCHASPGGLGEAYPSVDLSGWALRRELAEARQVPLEEYERLRDRLRPHAPPGALLLPGAGFGLLSGKGSGWWGALHLPTPWTLVMKRDALAQMRGTGGLKLLASEVDIHFEGIEAPDLLEIEIHPHGRLHDTCFPEGRELPCARCGRQGGSLPDAPLLDASTLLAGQDLFRLEDYTTIIIATERFVEAVKRLGLEGVVFKEVPAV</sequence>
<keyword evidence="2" id="KW-1185">Reference proteome</keyword>
<dbReference type="EMBL" id="RAVZ01000513">
    <property type="protein sequence ID" value="RKG71681.1"/>
    <property type="molecule type" value="Genomic_DNA"/>
</dbReference>
<dbReference type="NCBIfam" id="TIGR02264">
    <property type="entry name" value="gmx_para_CXXCG"/>
    <property type="match status" value="1"/>
</dbReference>
<accession>A0A3A8I0G4</accession>